<accession>A0A1X7L1W7</accession>
<name>A0A1X7L1W7_9FLAO</name>
<dbReference type="AlphaFoldDB" id="A0A1X7L1W7"/>
<keyword evidence="2" id="KW-1185">Reference proteome</keyword>
<sequence>MNRIIKLFIFSILFVFTNPSVLLGQMINLYEANIISFERKVSKFPRYGLKTKMN</sequence>
<reference evidence="2" key="1">
    <citation type="submission" date="2017-04" db="EMBL/GenBank/DDBJ databases">
        <authorList>
            <person name="Varghese N."/>
            <person name="Submissions S."/>
        </authorList>
    </citation>
    <scope>NUCLEOTIDE SEQUENCE [LARGE SCALE GENOMIC DNA]</scope>
    <source>
        <strain evidence="2">DSM 19835</strain>
    </source>
</reference>
<organism evidence="1 2">
    <name type="scientific">Arenibacter troitsensis</name>
    <dbReference type="NCBI Taxonomy" id="188872"/>
    <lineage>
        <taxon>Bacteria</taxon>
        <taxon>Pseudomonadati</taxon>
        <taxon>Bacteroidota</taxon>
        <taxon>Flavobacteriia</taxon>
        <taxon>Flavobacteriales</taxon>
        <taxon>Flavobacteriaceae</taxon>
        <taxon>Arenibacter</taxon>
    </lineage>
</organism>
<dbReference type="STRING" id="188872.SAMN03080602_03648"/>
<evidence type="ECO:0000313" key="1">
    <source>
        <dbReference type="EMBL" id="SMG47665.1"/>
    </source>
</evidence>
<protein>
    <submittedName>
        <fullName evidence="1">Uncharacterized protein</fullName>
    </submittedName>
</protein>
<evidence type="ECO:0000313" key="2">
    <source>
        <dbReference type="Proteomes" id="UP000193420"/>
    </source>
</evidence>
<proteinExistence type="predicted"/>
<gene>
    <name evidence="1" type="ORF">SAMN03080602_03648</name>
</gene>
<dbReference type="EMBL" id="FXAO01000008">
    <property type="protein sequence ID" value="SMG47665.1"/>
    <property type="molecule type" value="Genomic_DNA"/>
</dbReference>
<dbReference type="RefSeq" id="WP_176225666.1">
    <property type="nucleotide sequence ID" value="NZ_FXAO01000008.1"/>
</dbReference>
<dbReference type="Proteomes" id="UP000193420">
    <property type="component" value="Unassembled WGS sequence"/>
</dbReference>